<evidence type="ECO:0000256" key="1">
    <source>
        <dbReference type="SAM" id="MobiDB-lite"/>
    </source>
</evidence>
<name>A0AAE0YGZ6_9GAST</name>
<organism evidence="2 3">
    <name type="scientific">Elysia crispata</name>
    <name type="common">lettuce slug</name>
    <dbReference type="NCBI Taxonomy" id="231223"/>
    <lineage>
        <taxon>Eukaryota</taxon>
        <taxon>Metazoa</taxon>
        <taxon>Spiralia</taxon>
        <taxon>Lophotrochozoa</taxon>
        <taxon>Mollusca</taxon>
        <taxon>Gastropoda</taxon>
        <taxon>Heterobranchia</taxon>
        <taxon>Euthyneura</taxon>
        <taxon>Panpulmonata</taxon>
        <taxon>Sacoglossa</taxon>
        <taxon>Placobranchoidea</taxon>
        <taxon>Plakobranchidae</taxon>
        <taxon>Elysia</taxon>
    </lineage>
</organism>
<accession>A0AAE0YGZ6</accession>
<dbReference type="Proteomes" id="UP001283361">
    <property type="component" value="Unassembled WGS sequence"/>
</dbReference>
<comment type="caution">
    <text evidence="2">The sequence shown here is derived from an EMBL/GenBank/DDBJ whole genome shotgun (WGS) entry which is preliminary data.</text>
</comment>
<feature type="compositionally biased region" description="Polar residues" evidence="1">
    <location>
        <begin position="44"/>
        <end position="53"/>
    </location>
</feature>
<evidence type="ECO:0000313" key="3">
    <source>
        <dbReference type="Proteomes" id="UP001283361"/>
    </source>
</evidence>
<protein>
    <submittedName>
        <fullName evidence="2">Uncharacterized protein</fullName>
    </submittedName>
</protein>
<dbReference type="AlphaFoldDB" id="A0AAE0YGZ6"/>
<sequence>MEIAITKIITPPKLEPPPAPTIMDRISCIHGLCGRSRNVWSADSNKGSLTSSWPGDRVPMRVRMKP</sequence>
<gene>
    <name evidence="2" type="ORF">RRG08_048348</name>
</gene>
<keyword evidence="3" id="KW-1185">Reference proteome</keyword>
<proteinExistence type="predicted"/>
<dbReference type="EMBL" id="JAWDGP010006240">
    <property type="protein sequence ID" value="KAK3744952.1"/>
    <property type="molecule type" value="Genomic_DNA"/>
</dbReference>
<reference evidence="2" key="1">
    <citation type="journal article" date="2023" name="G3 (Bethesda)">
        <title>A reference genome for the long-term kleptoplast-retaining sea slug Elysia crispata morphotype clarki.</title>
        <authorList>
            <person name="Eastman K.E."/>
            <person name="Pendleton A.L."/>
            <person name="Shaikh M.A."/>
            <person name="Suttiyut T."/>
            <person name="Ogas R."/>
            <person name="Tomko P."/>
            <person name="Gavelis G."/>
            <person name="Widhalm J.R."/>
            <person name="Wisecaver J.H."/>
        </authorList>
    </citation>
    <scope>NUCLEOTIDE SEQUENCE</scope>
    <source>
        <strain evidence="2">ECLA1</strain>
    </source>
</reference>
<evidence type="ECO:0000313" key="2">
    <source>
        <dbReference type="EMBL" id="KAK3744952.1"/>
    </source>
</evidence>
<feature type="region of interest" description="Disordered" evidence="1">
    <location>
        <begin position="44"/>
        <end position="66"/>
    </location>
</feature>